<evidence type="ECO:0000256" key="2">
    <source>
        <dbReference type="ARBA" id="ARBA00022723"/>
    </source>
</evidence>
<dbReference type="PANTHER" id="PTHR10584">
    <property type="entry name" value="SUGAR KINASE"/>
    <property type="match status" value="1"/>
</dbReference>
<dbReference type="RefSeq" id="XP_030080267.1">
    <property type="nucleotide sequence ID" value="XM_030224407.1"/>
</dbReference>
<protein>
    <recommendedName>
        <fullName evidence="9">Ribokinase</fullName>
        <shortName evidence="9">RK</shortName>
        <ecNumber evidence="9">2.7.1.15</ecNumber>
    </recommendedName>
</protein>
<feature type="compositionally biased region" description="Basic and acidic residues" evidence="10">
    <location>
        <begin position="1239"/>
        <end position="1248"/>
    </location>
</feature>
<feature type="region of interest" description="Disordered" evidence="10">
    <location>
        <begin position="426"/>
        <end position="455"/>
    </location>
</feature>
<evidence type="ECO:0000256" key="1">
    <source>
        <dbReference type="ARBA" id="ARBA00022679"/>
    </source>
</evidence>
<feature type="binding site" evidence="9">
    <location>
        <position position="297"/>
    </location>
    <ligand>
        <name>K(+)</name>
        <dbReference type="ChEBI" id="CHEBI:29103"/>
    </ligand>
</feature>
<dbReference type="OrthoDB" id="415590at2759"/>
<dbReference type="Proteomes" id="UP000504633">
    <property type="component" value="Unplaced"/>
</dbReference>
<feature type="compositionally biased region" description="Basic residues" evidence="10">
    <location>
        <begin position="560"/>
        <end position="569"/>
    </location>
</feature>
<comment type="subunit">
    <text evidence="9">Homodimer.</text>
</comment>
<evidence type="ECO:0000256" key="4">
    <source>
        <dbReference type="ARBA" id="ARBA00022777"/>
    </source>
</evidence>
<feature type="binding site" evidence="9">
    <location>
        <position position="256"/>
    </location>
    <ligand>
        <name>substrate</name>
    </ligand>
</feature>
<keyword evidence="1 9" id="KW-0808">Transferase</keyword>
<feature type="region of interest" description="Disordered" evidence="10">
    <location>
        <begin position="471"/>
        <end position="528"/>
    </location>
</feature>
<feature type="compositionally biased region" description="Acidic residues" evidence="10">
    <location>
        <begin position="471"/>
        <end position="495"/>
    </location>
</feature>
<dbReference type="GO" id="GO:0005524">
    <property type="term" value="F:ATP binding"/>
    <property type="evidence" value="ECO:0007669"/>
    <property type="project" value="UniProtKB-UniRule"/>
</dbReference>
<keyword evidence="12" id="KW-1185">Reference proteome</keyword>
<feature type="compositionally biased region" description="Basic and acidic residues" evidence="10">
    <location>
        <begin position="1084"/>
        <end position="1093"/>
    </location>
</feature>
<keyword evidence="7 9" id="KW-0630">Potassium</keyword>
<feature type="region of interest" description="Disordered" evidence="10">
    <location>
        <begin position="1303"/>
        <end position="1325"/>
    </location>
</feature>
<feature type="binding site" evidence="9">
    <location>
        <position position="141"/>
    </location>
    <ligand>
        <name>substrate</name>
    </ligand>
</feature>
<feature type="region of interest" description="Disordered" evidence="10">
    <location>
        <begin position="546"/>
        <end position="601"/>
    </location>
</feature>
<comment type="function">
    <text evidence="9">Catalyzes the phosphorylation of ribose at O-5 in a reaction requiring ATP and magnesium. The resulting D-ribose-5-phosphate can then be used either for sythesis of nucleotides, histidine, and tryptophan, or as a component of the pentose phosphate pathway.</text>
</comment>
<feature type="compositionally biased region" description="Basic residues" evidence="10">
    <location>
        <begin position="813"/>
        <end position="826"/>
    </location>
</feature>
<evidence type="ECO:0000256" key="5">
    <source>
        <dbReference type="ARBA" id="ARBA00022840"/>
    </source>
</evidence>
<name>A0A6J2SVP4_DROHY</name>
<dbReference type="PANTHER" id="PTHR10584:SF166">
    <property type="entry name" value="RIBOKINASE"/>
    <property type="match status" value="1"/>
</dbReference>
<feature type="compositionally biased region" description="Polar residues" evidence="10">
    <location>
        <begin position="1158"/>
        <end position="1173"/>
    </location>
</feature>
<keyword evidence="6 9" id="KW-0460">Magnesium</keyword>
<feature type="region of interest" description="Disordered" evidence="10">
    <location>
        <begin position="785"/>
        <end position="1283"/>
    </location>
</feature>
<dbReference type="GO" id="GO:0005634">
    <property type="term" value="C:nucleus"/>
    <property type="evidence" value="ECO:0007669"/>
    <property type="project" value="UniProtKB-SubCell"/>
</dbReference>
<organism evidence="12 13">
    <name type="scientific">Drosophila hydei</name>
    <name type="common">Fruit fly</name>
    <dbReference type="NCBI Taxonomy" id="7224"/>
    <lineage>
        <taxon>Eukaryota</taxon>
        <taxon>Metazoa</taxon>
        <taxon>Ecdysozoa</taxon>
        <taxon>Arthropoda</taxon>
        <taxon>Hexapoda</taxon>
        <taxon>Insecta</taxon>
        <taxon>Pterygota</taxon>
        <taxon>Neoptera</taxon>
        <taxon>Endopterygota</taxon>
        <taxon>Diptera</taxon>
        <taxon>Brachycera</taxon>
        <taxon>Muscomorpha</taxon>
        <taxon>Ephydroidea</taxon>
        <taxon>Drosophilidae</taxon>
        <taxon>Drosophila</taxon>
    </lineage>
</organism>
<dbReference type="GO" id="GO:0046872">
    <property type="term" value="F:metal ion binding"/>
    <property type="evidence" value="ECO:0007669"/>
    <property type="project" value="UniProtKB-KW"/>
</dbReference>
<dbReference type="UniPathway" id="UPA00916">
    <property type="reaction ID" value="UER00889"/>
</dbReference>
<feature type="compositionally biased region" description="Low complexity" evidence="10">
    <location>
        <begin position="802"/>
        <end position="811"/>
    </location>
</feature>
<feature type="binding site" evidence="9">
    <location>
        <position position="288"/>
    </location>
    <ligand>
        <name>K(+)</name>
        <dbReference type="ChEBI" id="CHEBI:29103"/>
    </ligand>
</feature>
<accession>A0A6J2SVP4</accession>
<dbReference type="EC" id="2.7.1.15" evidence="9"/>
<keyword evidence="8 9" id="KW-0119">Carbohydrate metabolism</keyword>
<feature type="compositionally biased region" description="Basic and acidic residues" evidence="10">
    <location>
        <begin position="509"/>
        <end position="518"/>
    </location>
</feature>
<feature type="compositionally biased region" description="Basic and acidic residues" evidence="10">
    <location>
        <begin position="1311"/>
        <end position="1325"/>
    </location>
</feature>
<evidence type="ECO:0000256" key="9">
    <source>
        <dbReference type="HAMAP-Rule" id="MF_03215"/>
    </source>
</evidence>
<reference evidence="13" key="1">
    <citation type="submission" date="2025-08" db="UniProtKB">
        <authorList>
            <consortium name="RefSeq"/>
        </authorList>
    </citation>
    <scope>IDENTIFICATION</scope>
    <source>
        <strain evidence="13">15085-1641.00</strain>
        <tissue evidence="13">Whole body</tissue>
    </source>
</reference>
<keyword evidence="5 9" id="KW-0067">ATP-binding</keyword>
<comment type="caution">
    <text evidence="9">Lacks conserved residue(s) required for the propagation of feature annotation.</text>
</comment>
<feature type="active site" description="Proton acceptor" evidence="9">
    <location>
        <position position="256"/>
    </location>
</feature>
<feature type="binding site" evidence="9">
    <location>
        <position position="291"/>
    </location>
    <ligand>
        <name>K(+)</name>
        <dbReference type="ChEBI" id="CHEBI:29103"/>
    </ligand>
</feature>
<dbReference type="HAMAP" id="MF_01987">
    <property type="entry name" value="Ribokinase"/>
    <property type="match status" value="1"/>
</dbReference>
<feature type="binding site" evidence="9">
    <location>
        <position position="282"/>
    </location>
    <ligand>
        <name>ATP</name>
        <dbReference type="ChEBI" id="CHEBI:30616"/>
    </ligand>
</feature>
<evidence type="ECO:0000256" key="3">
    <source>
        <dbReference type="ARBA" id="ARBA00022741"/>
    </source>
</evidence>
<feature type="compositionally biased region" description="Polar residues" evidence="10">
    <location>
        <begin position="951"/>
        <end position="966"/>
    </location>
</feature>
<evidence type="ECO:0000313" key="12">
    <source>
        <dbReference type="Proteomes" id="UP000504633"/>
    </source>
</evidence>
<comment type="catalytic activity">
    <reaction evidence="9">
        <text>D-ribose + ATP = D-ribose 5-phosphate + ADP + H(+)</text>
        <dbReference type="Rhea" id="RHEA:13697"/>
        <dbReference type="ChEBI" id="CHEBI:15378"/>
        <dbReference type="ChEBI" id="CHEBI:30616"/>
        <dbReference type="ChEBI" id="CHEBI:47013"/>
        <dbReference type="ChEBI" id="CHEBI:78346"/>
        <dbReference type="ChEBI" id="CHEBI:456216"/>
        <dbReference type="EC" id="2.7.1.15"/>
    </reaction>
</comment>
<comment type="activity regulation">
    <text evidence="9">Activated by a monovalent cation that binds near, but not in, the active site. The most likely occupant of the site in vivo is potassium. Ion binding induces a conformational change that may alter substrate affinity.</text>
</comment>
<dbReference type="GO" id="GO:0019303">
    <property type="term" value="P:D-ribose catabolic process"/>
    <property type="evidence" value="ECO:0007669"/>
    <property type="project" value="UniProtKB-UniRule"/>
</dbReference>
<comment type="subcellular location">
    <subcellularLocation>
        <location evidence="9">Cytoplasm</location>
    </subcellularLocation>
    <subcellularLocation>
        <location evidence="9">Nucleus</location>
    </subcellularLocation>
</comment>
<proteinExistence type="inferred from homology"/>
<feature type="domain" description="Carbohydrate kinase PfkB" evidence="11">
    <location>
        <begin position="4"/>
        <end position="298"/>
    </location>
</feature>
<comment type="similarity">
    <text evidence="9">Belongs to the carbohydrate kinase PfkB family. Ribokinase subfamily.</text>
</comment>
<feature type="compositionally biased region" description="Basic residues" evidence="10">
    <location>
        <begin position="968"/>
        <end position="977"/>
    </location>
</feature>
<dbReference type="InterPro" id="IPR029056">
    <property type="entry name" value="Ribokinase-like"/>
</dbReference>
<evidence type="ECO:0000256" key="6">
    <source>
        <dbReference type="ARBA" id="ARBA00022842"/>
    </source>
</evidence>
<dbReference type="GO" id="GO:0005829">
    <property type="term" value="C:cytosol"/>
    <property type="evidence" value="ECO:0007669"/>
    <property type="project" value="TreeGrafter"/>
</dbReference>
<sequence>MELDVLVFGSSNIDYIMYVNELPKTGETVFAMHRERCYGGKGANQCVAAAKLGANCALISKLGDDELGVKYLEYLTKLGINVEHVGIVAGQSTGLTEINVADNAQNMNIVLSGANLLLKSTDVLNAKKLFGKSKVLLCQLETDEKAVLFALNHFKGVSILNASPAHRKLSSELIRAPTILCCNRLEAAQLTNRRQIVTLQDAKAAATRLIKMGAKSVIITMSDMGAVYLSSSEPDLCTQCPAALALHLTDTSGASDAFLGSLAYHIAIYPNLIRESHITAANICAAYAVSHRGTQPSFPGPNLFQERLCQFDPLYYIIGNDTGQITRVDPVTAAKAALGKVQTIMAAPAIMATSETNVARTSKPATRIAIAPRTTQEAMMEPEYCFCPEESEECVVPKATQMTSSEAEPQAPDYCFCPSVPEPKPKALPATKPQTLPEAVSATMSEAEPDEGPVSMVPSEALTALEIEVTPEAEPEAAPEAEPEAAPEAEPEPEAEPVPMAAPDEDADDLKRRSKSELSGEDEEDKKLTKTRWFTKCLVCCRKKLRPSETPDSKSNWAKKLMRCGRKSSKSAPIPLETSDVSQPVPRKSHLDKDTYSSDEEGKKCTKSTLISKCLGCFRKKPKSEETPTPLKTRDKIKTWAKKCMRCGRKEYHSSGEEGEQRKKTFWDKKCLACLRKKPKSVSTRDTKTTWTKKFLRCGRKGSKSAPIPAKKSESGSYFCKRLFKKKKSRKAGHLTDDEYGTYVPSPNANKPLIFCKRKAKEPKPLKPCDSGSDLSRPVSKKYISRKKYYSSDEEDKKPTRTSRTSRTTWTKKCIKCGRKSSKSAPRKTPETLKPSHSESDVPRKEKLRKVYHSSEDEGERPFTSSTANKPMVLGSTEPKAQKPLKICDSGSDLSEPVYRKKISPRKYYSSEDEDKDKDKDKDKGKDKDKDKDKERGPMKYMVCCRRKPKLSQTSPTTRDSKTSSAKKCLRCGRKGSKSAPGAIPQKTYDSESDVPTKRRPRKVYHSSDDEGEGQATSRTANIPMMLGSTDAKEPKPLKTCDSGSDEPRKDRLRKVYHSSDDEGERPFTSSTANKPMVLGSTEPKTKEPKPLKTCDSGTDFSEPVYRKKISPRKYYSSDDEDKDIDKDKGKDKDKDKDKDKERGPMKYMVCCRRKPKLSQTSPTTRDSKTSSAKKCLRCGRKGSKSAPGAIPQKTYDSESDVPTKRRPRKVYHSSDDEGERQVTSHTANKPMMLGSTEPKTKEPKPLKTCDSGSDTPGPASRRKIKGDSTLEEDEEGTVYSKPERRRYCPNCDSCNRMRASGKVQGNVRPCDQRWGRGRYENYHS</sequence>
<feature type="binding site" evidence="9">
    <location>
        <position position="250"/>
    </location>
    <ligand>
        <name>K(+)</name>
        <dbReference type="ChEBI" id="CHEBI:29103"/>
    </ligand>
</feature>
<dbReference type="CDD" id="cd01174">
    <property type="entry name" value="ribokinase"/>
    <property type="match status" value="1"/>
</dbReference>
<evidence type="ECO:0000259" key="11">
    <source>
        <dbReference type="Pfam" id="PF00294"/>
    </source>
</evidence>
<dbReference type="SUPFAM" id="SSF53613">
    <property type="entry name" value="Ribokinase-like"/>
    <property type="match status" value="1"/>
</dbReference>
<feature type="compositionally biased region" description="Basic and acidic residues" evidence="10">
    <location>
        <begin position="917"/>
        <end position="938"/>
    </location>
</feature>
<dbReference type="Gene3D" id="3.40.1190.20">
    <property type="match status" value="1"/>
</dbReference>
<evidence type="ECO:0000256" key="10">
    <source>
        <dbReference type="SAM" id="MobiDB-lite"/>
    </source>
</evidence>
<feature type="binding site" evidence="9">
    <location>
        <position position="252"/>
    </location>
    <ligand>
        <name>K(+)</name>
        <dbReference type="ChEBI" id="CHEBI:29103"/>
    </ligand>
</feature>
<feature type="binding site" evidence="9">
    <location>
        <begin position="40"/>
        <end position="44"/>
    </location>
    <ligand>
        <name>substrate</name>
    </ligand>
</feature>
<evidence type="ECO:0000256" key="7">
    <source>
        <dbReference type="ARBA" id="ARBA00022958"/>
    </source>
</evidence>
<comment type="pathway">
    <text evidence="9">Carbohydrate metabolism; D-ribose degradation; D-ribose 5-phosphate from beta-D-ribopyranose: step 2/2.</text>
</comment>
<feature type="binding site" evidence="9">
    <location>
        <position position="293"/>
    </location>
    <ligand>
        <name>K(+)</name>
        <dbReference type="ChEBI" id="CHEBI:29103"/>
    </ligand>
</feature>
<feature type="compositionally biased region" description="Basic and acidic residues" evidence="10">
    <location>
        <begin position="1213"/>
        <end position="1223"/>
    </location>
</feature>
<feature type="binding site" evidence="9">
    <location>
        <position position="183"/>
    </location>
    <ligand>
        <name>ATP</name>
        <dbReference type="ChEBI" id="CHEBI:30616"/>
    </ligand>
</feature>
<gene>
    <name evidence="13" type="primary">LOC111594241</name>
</gene>
<feature type="compositionally biased region" description="Basic and acidic residues" evidence="10">
    <location>
        <begin position="589"/>
        <end position="601"/>
    </location>
</feature>
<keyword evidence="9" id="KW-0539">Nucleus</keyword>
<dbReference type="PRINTS" id="PR00990">
    <property type="entry name" value="RIBOKINASE"/>
</dbReference>
<evidence type="ECO:0000256" key="8">
    <source>
        <dbReference type="ARBA" id="ARBA00023277"/>
    </source>
</evidence>
<comment type="cofactor">
    <cofactor evidence="9">
        <name>Mg(2+)</name>
        <dbReference type="ChEBI" id="CHEBI:18420"/>
    </cofactor>
    <text evidence="9">Requires a divalent cation, most likely magnesium in vivo, as an electrophilic catalyst to aid phosphoryl group transfer. It is the chelate of the metal and the nucleotide that is the actual substrate.</text>
</comment>
<dbReference type="InterPro" id="IPR011877">
    <property type="entry name" value="Ribokinase"/>
</dbReference>
<dbReference type="GeneID" id="111594241"/>
<dbReference type="InterPro" id="IPR002139">
    <property type="entry name" value="Ribo/fructo_kinase"/>
</dbReference>
<feature type="region of interest" description="Disordered" evidence="10">
    <location>
        <begin position="726"/>
        <end position="750"/>
    </location>
</feature>
<feature type="compositionally biased region" description="Basic and acidic residues" evidence="10">
    <location>
        <begin position="1124"/>
        <end position="1145"/>
    </location>
</feature>
<dbReference type="GO" id="GO:0004747">
    <property type="term" value="F:ribokinase activity"/>
    <property type="evidence" value="ECO:0007669"/>
    <property type="project" value="UniProtKB-UniRule"/>
</dbReference>
<keyword evidence="4 9" id="KW-0418">Kinase</keyword>
<keyword evidence="9" id="KW-0963">Cytoplasm</keyword>
<dbReference type="Pfam" id="PF00294">
    <property type="entry name" value="PfkB"/>
    <property type="match status" value="1"/>
</dbReference>
<dbReference type="InterPro" id="IPR011611">
    <property type="entry name" value="PfkB_dom"/>
</dbReference>
<feature type="compositionally biased region" description="Basic and acidic residues" evidence="10">
    <location>
        <begin position="828"/>
        <end position="845"/>
    </location>
</feature>
<feature type="binding site" evidence="9">
    <location>
        <begin position="12"/>
        <end position="14"/>
    </location>
    <ligand>
        <name>substrate</name>
    </ligand>
</feature>
<feature type="compositionally biased region" description="Basic residues" evidence="10">
    <location>
        <begin position="1175"/>
        <end position="1184"/>
    </location>
</feature>
<keyword evidence="3 9" id="KW-0547">Nucleotide-binding</keyword>
<keyword evidence="2 9" id="KW-0479">Metal-binding</keyword>
<evidence type="ECO:0000313" key="13">
    <source>
        <dbReference type="RefSeq" id="XP_030080267.1"/>
    </source>
</evidence>